<evidence type="ECO:0000256" key="3">
    <source>
        <dbReference type="ARBA" id="ARBA00022448"/>
    </source>
</evidence>
<feature type="transmembrane region" description="Helical" evidence="8">
    <location>
        <begin position="7"/>
        <end position="27"/>
    </location>
</feature>
<evidence type="ECO:0000256" key="2">
    <source>
        <dbReference type="ARBA" id="ARBA00007935"/>
    </source>
</evidence>
<dbReference type="Gene3D" id="1.10.3470.10">
    <property type="entry name" value="ABC transporter involved in vitamin B12 uptake, BtuC"/>
    <property type="match status" value="1"/>
</dbReference>
<feature type="transmembrane region" description="Helical" evidence="8">
    <location>
        <begin position="242"/>
        <end position="268"/>
    </location>
</feature>
<feature type="transmembrane region" description="Helical" evidence="8">
    <location>
        <begin position="151"/>
        <end position="174"/>
    </location>
</feature>
<feature type="transmembrane region" description="Helical" evidence="8">
    <location>
        <begin position="194"/>
        <end position="214"/>
    </location>
</feature>
<reference evidence="9" key="1">
    <citation type="submission" date="2020-04" db="EMBL/GenBank/DDBJ databases">
        <title>Deep metagenomics examines the oral microbiome during advanced dental caries in children, revealing novel taxa and co-occurrences with host molecules.</title>
        <authorList>
            <person name="Baker J.L."/>
            <person name="Morton J.T."/>
            <person name="Dinis M."/>
            <person name="Alvarez R."/>
            <person name="Tran N.C."/>
            <person name="Knight R."/>
            <person name="Edlund A."/>
        </authorList>
    </citation>
    <scope>NUCLEOTIDE SEQUENCE</scope>
    <source>
        <strain evidence="9">JCVI_32_bin.14</strain>
    </source>
</reference>
<protein>
    <submittedName>
        <fullName evidence="9">Iron ABC transporter permease</fullName>
    </submittedName>
</protein>
<sequence length="338" mass="35343">MKGGIRTAGWSIVFLVLSFLSLSWGIVEITPKEALVYTWQAVLGMESGSISSDVVQYLRLPHFILSFAVGWGLALCGTVMQAVMRNPLADPYLLGISSGAGLGVVIAMALGADAYLGVHGVSICAFLGAVGISLVILFVASAAGKGDNLTLLLVGFAMNALCSAALSFIIQAMADTHKTKSVQFWLMGNIMADSWTDIGVLAGIIAAGSIFFMGQRRILDLMLIGDELSLSMGRNLAVYRKIYILVVAVLVGSIVYVAGMVGFIGLIIPHMVRMAAGSGHKSLIPLAGLAGGCFLAWADVLGRNLINGTELPIGIMAAVCGAPFFAWLLLGGKYGGRP</sequence>
<gene>
    <name evidence="9" type="ORF">HXL70_07090</name>
</gene>
<evidence type="ECO:0000313" key="10">
    <source>
        <dbReference type="Proteomes" id="UP000757890"/>
    </source>
</evidence>
<feature type="transmembrane region" description="Helical" evidence="8">
    <location>
        <begin position="92"/>
        <end position="112"/>
    </location>
</feature>
<dbReference type="Pfam" id="PF01032">
    <property type="entry name" value="FecCD"/>
    <property type="match status" value="1"/>
</dbReference>
<keyword evidence="5 8" id="KW-0812">Transmembrane</keyword>
<dbReference type="GO" id="GO:0005886">
    <property type="term" value="C:plasma membrane"/>
    <property type="evidence" value="ECO:0007669"/>
    <property type="project" value="UniProtKB-SubCell"/>
</dbReference>
<evidence type="ECO:0000256" key="1">
    <source>
        <dbReference type="ARBA" id="ARBA00004651"/>
    </source>
</evidence>
<comment type="similarity">
    <text evidence="2">Belongs to the binding-protein-dependent transport system permease family. FecCD subfamily.</text>
</comment>
<comment type="caution">
    <text evidence="9">The sequence shown here is derived from an EMBL/GenBank/DDBJ whole genome shotgun (WGS) entry which is preliminary data.</text>
</comment>
<feature type="transmembrane region" description="Helical" evidence="8">
    <location>
        <begin position="283"/>
        <end position="301"/>
    </location>
</feature>
<organism evidence="9 10">
    <name type="scientific">Dialister invisus</name>
    <dbReference type="NCBI Taxonomy" id="218538"/>
    <lineage>
        <taxon>Bacteria</taxon>
        <taxon>Bacillati</taxon>
        <taxon>Bacillota</taxon>
        <taxon>Negativicutes</taxon>
        <taxon>Veillonellales</taxon>
        <taxon>Veillonellaceae</taxon>
        <taxon>Dialister</taxon>
    </lineage>
</organism>
<keyword evidence="7 8" id="KW-0472">Membrane</keyword>
<keyword evidence="3" id="KW-0813">Transport</keyword>
<evidence type="ECO:0000256" key="7">
    <source>
        <dbReference type="ARBA" id="ARBA00023136"/>
    </source>
</evidence>
<name>A0A930BBB2_9FIRM</name>
<dbReference type="GO" id="GO:0022857">
    <property type="term" value="F:transmembrane transporter activity"/>
    <property type="evidence" value="ECO:0007669"/>
    <property type="project" value="InterPro"/>
</dbReference>
<evidence type="ECO:0000256" key="4">
    <source>
        <dbReference type="ARBA" id="ARBA00022475"/>
    </source>
</evidence>
<dbReference type="PANTHER" id="PTHR30472">
    <property type="entry name" value="FERRIC ENTEROBACTIN TRANSPORT SYSTEM PERMEASE PROTEIN"/>
    <property type="match status" value="1"/>
</dbReference>
<evidence type="ECO:0000256" key="6">
    <source>
        <dbReference type="ARBA" id="ARBA00022989"/>
    </source>
</evidence>
<dbReference type="EMBL" id="JABZMK010000054">
    <property type="protein sequence ID" value="MBF1129790.1"/>
    <property type="molecule type" value="Genomic_DNA"/>
</dbReference>
<evidence type="ECO:0000313" key="9">
    <source>
        <dbReference type="EMBL" id="MBF1129790.1"/>
    </source>
</evidence>
<feature type="transmembrane region" description="Helical" evidence="8">
    <location>
        <begin position="60"/>
        <end position="80"/>
    </location>
</feature>
<dbReference type="PANTHER" id="PTHR30472:SF25">
    <property type="entry name" value="ABC TRANSPORTER PERMEASE PROTEIN MJ0876-RELATED"/>
    <property type="match status" value="1"/>
</dbReference>
<dbReference type="Proteomes" id="UP000757890">
    <property type="component" value="Unassembled WGS sequence"/>
</dbReference>
<dbReference type="AlphaFoldDB" id="A0A930BBB2"/>
<dbReference type="GO" id="GO:0033214">
    <property type="term" value="P:siderophore-iron import into cell"/>
    <property type="evidence" value="ECO:0007669"/>
    <property type="project" value="TreeGrafter"/>
</dbReference>
<keyword evidence="6 8" id="KW-1133">Transmembrane helix</keyword>
<accession>A0A930BBB2</accession>
<dbReference type="InterPro" id="IPR037294">
    <property type="entry name" value="ABC_BtuC-like"/>
</dbReference>
<comment type="subcellular location">
    <subcellularLocation>
        <location evidence="1">Cell membrane</location>
        <topology evidence="1">Multi-pass membrane protein</topology>
    </subcellularLocation>
</comment>
<feature type="transmembrane region" description="Helical" evidence="8">
    <location>
        <begin position="118"/>
        <end position="139"/>
    </location>
</feature>
<dbReference type="SUPFAM" id="SSF81345">
    <property type="entry name" value="ABC transporter involved in vitamin B12 uptake, BtuC"/>
    <property type="match status" value="1"/>
</dbReference>
<feature type="transmembrane region" description="Helical" evidence="8">
    <location>
        <begin position="313"/>
        <end position="330"/>
    </location>
</feature>
<dbReference type="CDD" id="cd06550">
    <property type="entry name" value="TM_ABC_iron-siderophores_like"/>
    <property type="match status" value="1"/>
</dbReference>
<keyword evidence="4" id="KW-1003">Cell membrane</keyword>
<proteinExistence type="inferred from homology"/>
<evidence type="ECO:0000256" key="5">
    <source>
        <dbReference type="ARBA" id="ARBA00022692"/>
    </source>
</evidence>
<evidence type="ECO:0000256" key="8">
    <source>
        <dbReference type="SAM" id="Phobius"/>
    </source>
</evidence>
<dbReference type="InterPro" id="IPR000522">
    <property type="entry name" value="ABC_transptr_permease_BtuC"/>
</dbReference>
<dbReference type="FunFam" id="1.10.3470.10:FF:000001">
    <property type="entry name" value="Vitamin B12 ABC transporter permease BtuC"/>
    <property type="match status" value="1"/>
</dbReference>